<dbReference type="Proteomes" id="UP001305414">
    <property type="component" value="Unassembled WGS sequence"/>
</dbReference>
<accession>A0AAN7UDD9</accession>
<organism evidence="1 2">
    <name type="scientific">Xylaria bambusicola</name>
    <dbReference type="NCBI Taxonomy" id="326684"/>
    <lineage>
        <taxon>Eukaryota</taxon>
        <taxon>Fungi</taxon>
        <taxon>Dikarya</taxon>
        <taxon>Ascomycota</taxon>
        <taxon>Pezizomycotina</taxon>
        <taxon>Sordariomycetes</taxon>
        <taxon>Xylariomycetidae</taxon>
        <taxon>Xylariales</taxon>
        <taxon>Xylariaceae</taxon>
        <taxon>Xylaria</taxon>
    </lineage>
</organism>
<sequence>MHDDLTQVSGQAGDVIAASSMARLAVSAHVGRNYPVLGRDEGDVAREVGARPAKAVKQEYAAIGLRRGNWGLQWRLEG</sequence>
<gene>
    <name evidence="1" type="ORF">RRF57_005895</name>
</gene>
<name>A0AAN7UDD9_9PEZI</name>
<evidence type="ECO:0000313" key="1">
    <source>
        <dbReference type="EMBL" id="KAK5630180.1"/>
    </source>
</evidence>
<reference evidence="1 2" key="1">
    <citation type="submission" date="2023-10" db="EMBL/GenBank/DDBJ databases">
        <title>Draft genome sequence of Xylaria bambusicola isolate GMP-LS, the root and basal stem rot pathogen of sugarcane in Indonesia.</title>
        <authorList>
            <person name="Selvaraj P."/>
            <person name="Muralishankar V."/>
            <person name="Muruganantham S."/>
            <person name="Sp S."/>
            <person name="Haryani S."/>
            <person name="Lau K.J.X."/>
            <person name="Naqvi N.I."/>
        </authorList>
    </citation>
    <scope>NUCLEOTIDE SEQUENCE [LARGE SCALE GENOMIC DNA]</scope>
    <source>
        <strain evidence="1">GMP-LS</strain>
    </source>
</reference>
<dbReference type="EMBL" id="JAWHQM010000015">
    <property type="protein sequence ID" value="KAK5630180.1"/>
    <property type="molecule type" value="Genomic_DNA"/>
</dbReference>
<evidence type="ECO:0000313" key="2">
    <source>
        <dbReference type="Proteomes" id="UP001305414"/>
    </source>
</evidence>
<dbReference type="AlphaFoldDB" id="A0AAN7UDD9"/>
<comment type="caution">
    <text evidence="1">The sequence shown here is derived from an EMBL/GenBank/DDBJ whole genome shotgun (WGS) entry which is preliminary data.</text>
</comment>
<proteinExistence type="predicted"/>
<keyword evidence="2" id="KW-1185">Reference proteome</keyword>
<protein>
    <submittedName>
        <fullName evidence="1">Uncharacterized protein</fullName>
    </submittedName>
</protein>